<dbReference type="GO" id="GO:0005886">
    <property type="term" value="C:plasma membrane"/>
    <property type="evidence" value="ECO:0007669"/>
    <property type="project" value="TreeGrafter"/>
</dbReference>
<reference evidence="8" key="2">
    <citation type="submission" date="2025-09" db="UniProtKB">
        <authorList>
            <consortium name="Ensembl"/>
        </authorList>
    </citation>
    <scope>IDENTIFICATION</scope>
</reference>
<dbReference type="GeneTree" id="ENSGT00950000182898"/>
<dbReference type="InterPro" id="IPR036259">
    <property type="entry name" value="MFS_trans_sf"/>
</dbReference>
<comment type="subcellular location">
    <subcellularLocation>
        <location evidence="1">Membrane</location>
        <topology evidence="1">Multi-pass membrane protein</topology>
    </subcellularLocation>
</comment>
<proteinExistence type="inferred from homology"/>
<keyword evidence="4 7" id="KW-0812">Transmembrane</keyword>
<reference evidence="8" key="1">
    <citation type="submission" date="2025-08" db="UniProtKB">
        <authorList>
            <consortium name="Ensembl"/>
        </authorList>
    </citation>
    <scope>IDENTIFICATION</scope>
</reference>
<protein>
    <recommendedName>
        <fullName evidence="10">Equilibrative nucleoside transporter 1</fullName>
    </recommendedName>
</protein>
<evidence type="ECO:0000313" key="9">
    <source>
        <dbReference type="Proteomes" id="UP000694388"/>
    </source>
</evidence>
<dbReference type="Ensembl" id="ENSEBUT00000007685.1">
    <property type="protein sequence ID" value="ENSEBUP00000007210.1"/>
    <property type="gene ID" value="ENSEBUG00000004724.1"/>
</dbReference>
<dbReference type="Proteomes" id="UP000694388">
    <property type="component" value="Unplaced"/>
</dbReference>
<dbReference type="GO" id="GO:0005337">
    <property type="term" value="F:nucleoside transmembrane transporter activity"/>
    <property type="evidence" value="ECO:0007669"/>
    <property type="project" value="InterPro"/>
</dbReference>
<keyword evidence="3" id="KW-0813">Transport</keyword>
<dbReference type="PRINTS" id="PR01130">
    <property type="entry name" value="DERENTRNSPRT"/>
</dbReference>
<evidence type="ECO:0000256" key="3">
    <source>
        <dbReference type="ARBA" id="ARBA00022448"/>
    </source>
</evidence>
<feature type="transmembrane region" description="Helical" evidence="7">
    <location>
        <begin position="205"/>
        <end position="229"/>
    </location>
</feature>
<evidence type="ECO:0000256" key="1">
    <source>
        <dbReference type="ARBA" id="ARBA00004141"/>
    </source>
</evidence>
<evidence type="ECO:0008006" key="10">
    <source>
        <dbReference type="Google" id="ProtNLM"/>
    </source>
</evidence>
<evidence type="ECO:0000313" key="8">
    <source>
        <dbReference type="Ensembl" id="ENSEBUP00000007210.1"/>
    </source>
</evidence>
<evidence type="ECO:0000256" key="7">
    <source>
        <dbReference type="SAM" id="Phobius"/>
    </source>
</evidence>
<evidence type="ECO:0000256" key="6">
    <source>
        <dbReference type="ARBA" id="ARBA00023136"/>
    </source>
</evidence>
<dbReference type="PANTHER" id="PTHR10332:SF9">
    <property type="entry name" value="EQUILIBRATIVE NUCLEOSIDE TRANSPORTER 1"/>
    <property type="match status" value="1"/>
</dbReference>
<dbReference type="InterPro" id="IPR002259">
    <property type="entry name" value="Eqnu_transpt"/>
</dbReference>
<dbReference type="PANTHER" id="PTHR10332">
    <property type="entry name" value="EQUILIBRATIVE NUCLEOSIDE TRANSPORTER"/>
    <property type="match status" value="1"/>
</dbReference>
<feature type="transmembrane region" description="Helical" evidence="7">
    <location>
        <begin position="44"/>
        <end position="64"/>
    </location>
</feature>
<keyword evidence="5 7" id="KW-1133">Transmembrane helix</keyword>
<accession>A0A8C4NK49</accession>
<keyword evidence="6 7" id="KW-0472">Membrane</keyword>
<evidence type="ECO:0000256" key="5">
    <source>
        <dbReference type="ARBA" id="ARBA00022989"/>
    </source>
</evidence>
<name>A0A8C4NK49_EPTBU</name>
<evidence type="ECO:0000256" key="2">
    <source>
        <dbReference type="ARBA" id="ARBA00007965"/>
    </source>
</evidence>
<keyword evidence="9" id="KW-1185">Reference proteome</keyword>
<sequence>MPHIFFGITLVTNFQLAAFAAVLRSSLTSIVGVFPQEYTVPLLSGQGMAGIFAALSKIITLLMLQEKCETVFEDIPMDGKMEQKDDEQPDMILVVLKQIWPMALNICCIDVVKVSLFPAICADVRTSLAPANSLWDKLFGPVGCFLMNRCGNFVGRMLTAFILFPRKNSSFLPLLVAAQTLFIPLIIFCNVSHRSHTSPFFQHDAWFIFFNTLLGFCNGYFTTLLTSYGPKMVPLKNAKTAGSLMVFSLSIGCIFGAALSFLIRWII</sequence>
<feature type="transmembrane region" description="Helical" evidence="7">
    <location>
        <begin position="241"/>
        <end position="266"/>
    </location>
</feature>
<evidence type="ECO:0000256" key="4">
    <source>
        <dbReference type="ARBA" id="ARBA00022692"/>
    </source>
</evidence>
<feature type="transmembrane region" description="Helical" evidence="7">
    <location>
        <begin position="171"/>
        <end position="193"/>
    </location>
</feature>
<dbReference type="OMA" id="CKICCIT"/>
<dbReference type="SUPFAM" id="SSF103473">
    <property type="entry name" value="MFS general substrate transporter"/>
    <property type="match status" value="1"/>
</dbReference>
<organism evidence="8 9">
    <name type="scientific">Eptatretus burgeri</name>
    <name type="common">Inshore hagfish</name>
    <dbReference type="NCBI Taxonomy" id="7764"/>
    <lineage>
        <taxon>Eukaryota</taxon>
        <taxon>Metazoa</taxon>
        <taxon>Chordata</taxon>
        <taxon>Craniata</taxon>
        <taxon>Vertebrata</taxon>
        <taxon>Cyclostomata</taxon>
        <taxon>Myxini</taxon>
        <taxon>Myxiniformes</taxon>
        <taxon>Myxinidae</taxon>
        <taxon>Eptatretinae</taxon>
        <taxon>Eptatretus</taxon>
    </lineage>
</organism>
<dbReference type="AlphaFoldDB" id="A0A8C4NK49"/>
<comment type="similarity">
    <text evidence="2">Belongs to the SLC29A/ENT transporter (TC 2.A.57) family.</text>
</comment>
<dbReference type="Pfam" id="PF01733">
    <property type="entry name" value="Nucleoside_tran"/>
    <property type="match status" value="2"/>
</dbReference>